<dbReference type="GO" id="GO:0009986">
    <property type="term" value="C:cell surface"/>
    <property type="evidence" value="ECO:0007669"/>
    <property type="project" value="TreeGrafter"/>
</dbReference>
<dbReference type="GO" id="GO:0071555">
    <property type="term" value="P:cell wall organization"/>
    <property type="evidence" value="ECO:0007669"/>
    <property type="project" value="UniProtKB-KW"/>
</dbReference>
<dbReference type="Proteomes" id="UP000027361">
    <property type="component" value="Unassembled WGS sequence"/>
</dbReference>
<dbReference type="EMBL" id="JMSN01000054">
    <property type="protein sequence ID" value="KDN44126.1"/>
    <property type="molecule type" value="Genomic_DNA"/>
</dbReference>
<dbReference type="InterPro" id="IPR017853">
    <property type="entry name" value="GH"/>
</dbReference>
<keyword evidence="11" id="KW-1185">Reference proteome</keyword>
<dbReference type="FunFam" id="3.20.20.80:FF:000033">
    <property type="entry name" value="Glucan 1,3-beta-glucosidase A"/>
    <property type="match status" value="1"/>
</dbReference>
<evidence type="ECO:0000256" key="3">
    <source>
        <dbReference type="ARBA" id="ARBA00023295"/>
    </source>
</evidence>
<evidence type="ECO:0000256" key="5">
    <source>
        <dbReference type="ARBA" id="ARBA00036824"/>
    </source>
</evidence>
<evidence type="ECO:0000256" key="2">
    <source>
        <dbReference type="ARBA" id="ARBA00022801"/>
    </source>
</evidence>
<dbReference type="SUPFAM" id="SSF51445">
    <property type="entry name" value="(Trans)glycosidases"/>
    <property type="match status" value="1"/>
</dbReference>
<dbReference type="AlphaFoldDB" id="A0A066VRK5"/>
<feature type="chain" id="PRO_5001632292" description="glucan 1,3-beta-glucosidase" evidence="8">
    <location>
        <begin position="18"/>
        <end position="483"/>
    </location>
</feature>
<dbReference type="Pfam" id="PF00150">
    <property type="entry name" value="Cellulase"/>
    <property type="match status" value="1"/>
</dbReference>
<dbReference type="EC" id="3.2.1.58" evidence="6"/>
<evidence type="ECO:0000313" key="11">
    <source>
        <dbReference type="Proteomes" id="UP000027361"/>
    </source>
</evidence>
<feature type="signal peptide" evidence="8">
    <location>
        <begin position="1"/>
        <end position="17"/>
    </location>
</feature>
<dbReference type="GO" id="GO:0009251">
    <property type="term" value="P:glucan catabolic process"/>
    <property type="evidence" value="ECO:0007669"/>
    <property type="project" value="TreeGrafter"/>
</dbReference>
<evidence type="ECO:0000256" key="6">
    <source>
        <dbReference type="ARBA" id="ARBA00038929"/>
    </source>
</evidence>
<evidence type="ECO:0000259" key="9">
    <source>
        <dbReference type="Pfam" id="PF00150"/>
    </source>
</evidence>
<evidence type="ECO:0000256" key="4">
    <source>
        <dbReference type="ARBA" id="ARBA00023316"/>
    </source>
</evidence>
<organism evidence="10 11">
    <name type="scientific">Tilletiaria anomala (strain ATCC 24038 / CBS 436.72 / UBC 951)</name>
    <dbReference type="NCBI Taxonomy" id="1037660"/>
    <lineage>
        <taxon>Eukaryota</taxon>
        <taxon>Fungi</taxon>
        <taxon>Dikarya</taxon>
        <taxon>Basidiomycota</taxon>
        <taxon>Ustilaginomycotina</taxon>
        <taxon>Exobasidiomycetes</taxon>
        <taxon>Georgefischeriales</taxon>
        <taxon>Tilletiariaceae</taxon>
        <taxon>Tilletiaria</taxon>
    </lineage>
</organism>
<keyword evidence="3 7" id="KW-0326">Glycosidase</keyword>
<dbReference type="FunCoup" id="A0A066VRK5">
    <property type="interactions" value="18"/>
</dbReference>
<dbReference type="InParanoid" id="A0A066VRK5"/>
<evidence type="ECO:0000256" key="1">
    <source>
        <dbReference type="ARBA" id="ARBA00005641"/>
    </source>
</evidence>
<comment type="similarity">
    <text evidence="1 7">Belongs to the glycosyl hydrolase 5 (cellulase A) family.</text>
</comment>
<dbReference type="GeneID" id="25261549"/>
<keyword evidence="4" id="KW-0961">Cell wall biogenesis/degradation</keyword>
<dbReference type="PANTHER" id="PTHR31297">
    <property type="entry name" value="GLUCAN ENDO-1,6-BETA-GLUCOSIDASE B"/>
    <property type="match status" value="1"/>
</dbReference>
<evidence type="ECO:0000313" key="10">
    <source>
        <dbReference type="EMBL" id="KDN44126.1"/>
    </source>
</evidence>
<dbReference type="HOGENOM" id="CLU_004624_0_2_1"/>
<dbReference type="OrthoDB" id="62120at2759"/>
<feature type="domain" description="Glycoside hydrolase family 5" evidence="9">
    <location>
        <begin position="145"/>
        <end position="381"/>
    </location>
</feature>
<gene>
    <name evidence="10" type="ORF">K437DRAFT_141314</name>
</gene>
<name>A0A066VRK5_TILAU</name>
<protein>
    <recommendedName>
        <fullName evidence="6">glucan 1,3-beta-glucosidase</fullName>
        <ecNumber evidence="6">3.2.1.58</ecNumber>
    </recommendedName>
</protein>
<comment type="catalytic activity">
    <reaction evidence="5">
        <text>Successive hydrolysis of beta-D-glucose units from the non-reducing ends of (1-&gt;3)-beta-D-glucans, releasing alpha-glucose.</text>
        <dbReference type="EC" id="3.2.1.58"/>
    </reaction>
</comment>
<dbReference type="OMA" id="GWDMQDL"/>
<comment type="caution">
    <text evidence="10">The sequence shown here is derived from an EMBL/GenBank/DDBJ whole genome shotgun (WGS) entry which is preliminary data.</text>
</comment>
<accession>A0A066VRK5</accession>
<dbReference type="GO" id="GO:0005576">
    <property type="term" value="C:extracellular region"/>
    <property type="evidence" value="ECO:0007669"/>
    <property type="project" value="TreeGrafter"/>
</dbReference>
<keyword evidence="2 7" id="KW-0378">Hydrolase</keyword>
<dbReference type="InterPro" id="IPR001547">
    <property type="entry name" value="Glyco_hydro_5"/>
</dbReference>
<proteinExistence type="inferred from homology"/>
<dbReference type="InterPro" id="IPR050386">
    <property type="entry name" value="Glycosyl_hydrolase_5"/>
</dbReference>
<reference evidence="10 11" key="1">
    <citation type="submission" date="2014-05" db="EMBL/GenBank/DDBJ databases">
        <title>Draft genome sequence of a rare smut relative, Tilletiaria anomala UBC 951.</title>
        <authorList>
            <consortium name="DOE Joint Genome Institute"/>
            <person name="Toome M."/>
            <person name="Kuo A."/>
            <person name="Henrissat B."/>
            <person name="Lipzen A."/>
            <person name="Tritt A."/>
            <person name="Yoshinaga Y."/>
            <person name="Zane M."/>
            <person name="Barry K."/>
            <person name="Grigoriev I.V."/>
            <person name="Spatafora J.W."/>
            <person name="Aimea M.C."/>
        </authorList>
    </citation>
    <scope>NUCLEOTIDE SEQUENCE [LARGE SCALE GENOMIC DNA]</scope>
    <source>
        <strain evidence="10 11">UBC 951</strain>
    </source>
</reference>
<dbReference type="RefSeq" id="XP_013242664.1">
    <property type="nucleotide sequence ID" value="XM_013387210.1"/>
</dbReference>
<dbReference type="GO" id="GO:0004338">
    <property type="term" value="F:glucan exo-1,3-beta-glucosidase activity"/>
    <property type="evidence" value="ECO:0007669"/>
    <property type="project" value="UniProtKB-EC"/>
</dbReference>
<dbReference type="Gene3D" id="3.20.20.80">
    <property type="entry name" value="Glycosidases"/>
    <property type="match status" value="1"/>
</dbReference>
<dbReference type="STRING" id="1037660.A0A066VRK5"/>
<dbReference type="PANTHER" id="PTHR31297:SF42">
    <property type="entry name" value="GLYCOSIDE HYDROLASE FAMILY 5 DOMAIN-CONTAINING PROTEIN"/>
    <property type="match status" value="1"/>
</dbReference>
<evidence type="ECO:0000256" key="8">
    <source>
        <dbReference type="SAM" id="SignalP"/>
    </source>
</evidence>
<keyword evidence="8" id="KW-0732">Signal</keyword>
<evidence type="ECO:0000256" key="7">
    <source>
        <dbReference type="RuleBase" id="RU361153"/>
    </source>
</evidence>
<sequence length="483" mass="52869">MLARTLLALATLAGAFGLPPPTIAYSGDGQFIIQKVDFNRNKTIAGLVSPAYLPGAKSTSAAPKPAKSAIPAVDAVQDATPAVTLTPAWDYGGSKKVRGVNIGGWLVAEPWITPSLFDNTGDNRVIDEWTFGQYVSDAKSRLQKHWDTWITENDFSQIAAAGLNHVRIPIGYWAFDTSAGEPYVKGSQYSYLKKAIGWASKHNIKVMVDLHGLPGSQNGFDNSGRKGSITWPNDSNNSARAKKILTTMAKDFATAQYNNTVTIIQAANEPFMVGGPSNMQSYTKQFFRDAYGTIRYDAVQGAQSNIVVGLHDGFEGLSYWSGFMPSPQYQQVLMDQHIYTVFSPQEVSQSKSSRFKQICSHRNDIKNNQGNLWTVIGEWTVAPTDCAKYLNGRGVGARYDGSYPGSSYVGDCSTKTGDGSNFSSSYKAFLAQMFATQISVYETGSGWIMWTWKTEQAADWDYQRGLAGGWIPKKLDNPSNVQC</sequence>